<dbReference type="AlphaFoldDB" id="A0A1E8PSR7"/>
<organism evidence="1 2">
    <name type="scientific">Janthinobacterium lividum</name>
    <dbReference type="NCBI Taxonomy" id="29581"/>
    <lineage>
        <taxon>Bacteria</taxon>
        <taxon>Pseudomonadati</taxon>
        <taxon>Pseudomonadota</taxon>
        <taxon>Betaproteobacteria</taxon>
        <taxon>Burkholderiales</taxon>
        <taxon>Oxalobacteraceae</taxon>
        <taxon>Janthinobacterium</taxon>
    </lineage>
</organism>
<evidence type="ECO:0000313" key="1">
    <source>
        <dbReference type="EMBL" id="OFJ49097.1"/>
    </source>
</evidence>
<dbReference type="EMBL" id="MAQB02000001">
    <property type="protein sequence ID" value="OFJ49097.1"/>
    <property type="molecule type" value="Genomic_DNA"/>
</dbReference>
<accession>A0A1E8PSR7</accession>
<evidence type="ECO:0000313" key="2">
    <source>
        <dbReference type="Proteomes" id="UP000092634"/>
    </source>
</evidence>
<protein>
    <submittedName>
        <fullName evidence="1">Uncharacterized protein</fullName>
    </submittedName>
</protein>
<name>A0A1E8PSR7_9BURK</name>
<gene>
    <name evidence="1" type="ORF">BA896_009635</name>
</gene>
<dbReference type="Proteomes" id="UP000092634">
    <property type="component" value="Unassembled WGS sequence"/>
</dbReference>
<proteinExistence type="predicted"/>
<comment type="caution">
    <text evidence="1">The sequence shown here is derived from an EMBL/GenBank/DDBJ whole genome shotgun (WGS) entry which is preliminary data.</text>
</comment>
<reference evidence="1 2" key="1">
    <citation type="submission" date="2016-10" db="EMBL/GenBank/DDBJ databases">
        <title>Updated version of Genome Assembly of Janthinobacterium lividum ERGS5:01.</title>
        <authorList>
            <person name="Kumar R."/>
            <person name="Acharya V."/>
            <person name="Singh D."/>
        </authorList>
    </citation>
    <scope>NUCLEOTIDE SEQUENCE [LARGE SCALE GENOMIC DNA]</scope>
    <source>
        <strain evidence="1 2">ERGS5:01</strain>
    </source>
</reference>
<sequence>MAIMAGLSMLASGAQLRRVASDAITLRGAIAEGDVDKLRQLVTPGISVLRVNSYGGDPQAAMLLGRYLRQLQWGLAVLGVSGSTIERESGKCAR</sequence>